<evidence type="ECO:0000256" key="2">
    <source>
        <dbReference type="SAM" id="Phobius"/>
    </source>
</evidence>
<keyword evidence="2" id="KW-1133">Transmembrane helix</keyword>
<dbReference type="AlphaFoldDB" id="H1YDM7"/>
<name>H1YDM7_9SPHI</name>
<dbReference type="EMBL" id="CM001403">
    <property type="protein sequence ID" value="EHQ30716.1"/>
    <property type="molecule type" value="Genomic_DNA"/>
</dbReference>
<evidence type="ECO:0000259" key="4">
    <source>
        <dbReference type="Pfam" id="PF04536"/>
    </source>
</evidence>
<dbReference type="PANTHER" id="PTHR30373">
    <property type="entry name" value="UPF0603 PROTEIN YGCG"/>
    <property type="match status" value="1"/>
</dbReference>
<dbReference type="STRING" id="714943.Mucpa_6665"/>
<feature type="transmembrane region" description="Helical" evidence="2">
    <location>
        <begin position="182"/>
        <end position="207"/>
    </location>
</feature>
<evidence type="ECO:0000256" key="1">
    <source>
        <dbReference type="SAM" id="MobiDB-lite"/>
    </source>
</evidence>
<keyword evidence="2" id="KW-0812">Transmembrane</keyword>
<dbReference type="Proteomes" id="UP000002774">
    <property type="component" value="Chromosome"/>
</dbReference>
<dbReference type="InterPro" id="IPR007621">
    <property type="entry name" value="TPM_dom"/>
</dbReference>
<evidence type="ECO:0000313" key="5">
    <source>
        <dbReference type="EMBL" id="EHQ30716.1"/>
    </source>
</evidence>
<keyword evidence="2" id="KW-0472">Membrane</keyword>
<reference evidence="5" key="1">
    <citation type="submission" date="2011-09" db="EMBL/GenBank/DDBJ databases">
        <title>The permanent draft genome of Mucilaginibacter paludis DSM 18603.</title>
        <authorList>
            <consortium name="US DOE Joint Genome Institute (JGI-PGF)"/>
            <person name="Lucas S."/>
            <person name="Han J."/>
            <person name="Lapidus A."/>
            <person name="Bruce D."/>
            <person name="Goodwin L."/>
            <person name="Pitluck S."/>
            <person name="Peters L."/>
            <person name="Kyrpides N."/>
            <person name="Mavromatis K."/>
            <person name="Ivanova N."/>
            <person name="Mikhailova N."/>
            <person name="Held B."/>
            <person name="Detter J.C."/>
            <person name="Tapia R."/>
            <person name="Han C."/>
            <person name="Land M."/>
            <person name="Hauser L."/>
            <person name="Markowitz V."/>
            <person name="Cheng J.-F."/>
            <person name="Hugenholtz P."/>
            <person name="Woyke T."/>
            <person name="Wu D."/>
            <person name="Tindall B."/>
            <person name="Brambilla E."/>
            <person name="Klenk H.-P."/>
            <person name="Eisen J.A."/>
        </authorList>
    </citation>
    <scope>NUCLEOTIDE SEQUENCE [LARGE SCALE GENOMIC DNA]</scope>
    <source>
        <strain evidence="5">DSM 18603</strain>
    </source>
</reference>
<sequence>MKKLLFILFTLACNTAWAQIPTRQNNTYVNDFAHVLNQAEIDNLSSKMHEIERIEGMQMAIVLVEKIPAQYNIQSFAASIGREWQVGGNLSGLVFVAATKQGQQYIEVVRDLDSVFTAEKRAAILQAMKPWFSNRNYAGGLQLLVGQIADGYNPRSAALKADTKSVEISQKTVAASGQPDSWLVTFLAVAGALLLIAIAIGIIWLFITVIKNQYGNNTGYRTSISTTNSNIGHSNHQSSNQHGSRAGAFVGGAAIGAATAYAANQFADDSDSSSTYPDSSSDDSGDSSPDSGFSDSDTSNSGATSDW</sequence>
<dbReference type="OrthoDB" id="797162at2"/>
<gene>
    <name evidence="5" type="ORF">Mucpa_6665</name>
</gene>
<dbReference type="eggNOG" id="COG1512">
    <property type="taxonomic scope" value="Bacteria"/>
</dbReference>
<dbReference type="RefSeq" id="WP_008512654.1">
    <property type="nucleotide sequence ID" value="NZ_CM001403.1"/>
</dbReference>
<accession>H1YDM7</accession>
<organism evidence="5 6">
    <name type="scientific">Mucilaginibacter paludis DSM 18603</name>
    <dbReference type="NCBI Taxonomy" id="714943"/>
    <lineage>
        <taxon>Bacteria</taxon>
        <taxon>Pseudomonadati</taxon>
        <taxon>Bacteroidota</taxon>
        <taxon>Sphingobacteriia</taxon>
        <taxon>Sphingobacteriales</taxon>
        <taxon>Sphingobacteriaceae</taxon>
        <taxon>Mucilaginibacter</taxon>
    </lineage>
</organism>
<evidence type="ECO:0000313" key="6">
    <source>
        <dbReference type="Proteomes" id="UP000002774"/>
    </source>
</evidence>
<protein>
    <recommendedName>
        <fullName evidence="4">TPM domain-containing protein</fullName>
    </recommendedName>
</protein>
<feature type="domain" description="TPM" evidence="4">
    <location>
        <begin position="29"/>
        <end position="149"/>
    </location>
</feature>
<dbReference type="Gene3D" id="3.10.310.50">
    <property type="match status" value="1"/>
</dbReference>
<feature type="chain" id="PRO_5003557247" description="TPM domain-containing protein" evidence="3">
    <location>
        <begin position="19"/>
        <end position="307"/>
    </location>
</feature>
<feature type="region of interest" description="Disordered" evidence="1">
    <location>
        <begin position="268"/>
        <end position="307"/>
    </location>
</feature>
<keyword evidence="3" id="KW-0732">Signal</keyword>
<dbReference type="HOGENOM" id="CLU_905583_0_0_10"/>
<proteinExistence type="predicted"/>
<evidence type="ECO:0000256" key="3">
    <source>
        <dbReference type="SAM" id="SignalP"/>
    </source>
</evidence>
<feature type="compositionally biased region" description="Low complexity" evidence="1">
    <location>
        <begin position="286"/>
        <end position="299"/>
    </location>
</feature>
<dbReference type="Pfam" id="PF04536">
    <property type="entry name" value="TPM_phosphatase"/>
    <property type="match status" value="1"/>
</dbReference>
<dbReference type="PANTHER" id="PTHR30373:SF2">
    <property type="entry name" value="UPF0603 PROTEIN YGCG"/>
    <property type="match status" value="1"/>
</dbReference>
<keyword evidence="6" id="KW-1185">Reference proteome</keyword>
<feature type="signal peptide" evidence="3">
    <location>
        <begin position="1"/>
        <end position="18"/>
    </location>
</feature>